<dbReference type="EMBL" id="MN740786">
    <property type="protein sequence ID" value="QHU11569.1"/>
    <property type="molecule type" value="Genomic_DNA"/>
</dbReference>
<evidence type="ECO:0000313" key="1">
    <source>
        <dbReference type="EMBL" id="QHU11569.1"/>
    </source>
</evidence>
<dbReference type="AlphaFoldDB" id="A0A6C0K1I0"/>
<protein>
    <submittedName>
        <fullName evidence="1">Uncharacterized protein</fullName>
    </submittedName>
</protein>
<sequence>MNDIFCIIFSYLTPGQLLHNVRLVDHAWDRRVFYYSRHHPSFVFTMRVPVPLLLRDRNKYDVIFQHPMLSCLKKIILEMYEVPERHFTKSDFMLLVYPAMMQRLRRFLEKMPSCLYQTYLEIVGDSSHRVFYHHLDEMVLRYRKK</sequence>
<reference evidence="1" key="1">
    <citation type="journal article" date="2020" name="Nature">
        <title>Giant virus diversity and host interactions through global metagenomics.</title>
        <authorList>
            <person name="Schulz F."/>
            <person name="Roux S."/>
            <person name="Paez-Espino D."/>
            <person name="Jungbluth S."/>
            <person name="Walsh D.A."/>
            <person name="Denef V.J."/>
            <person name="McMahon K.D."/>
            <person name="Konstantinidis K.T."/>
            <person name="Eloe-Fadrosh E.A."/>
            <person name="Kyrpides N.C."/>
            <person name="Woyke T."/>
        </authorList>
    </citation>
    <scope>NUCLEOTIDE SEQUENCE</scope>
    <source>
        <strain evidence="1">GVMAG-S-1101169-75</strain>
    </source>
</reference>
<organism evidence="1">
    <name type="scientific">viral metagenome</name>
    <dbReference type="NCBI Taxonomy" id="1070528"/>
    <lineage>
        <taxon>unclassified sequences</taxon>
        <taxon>metagenomes</taxon>
        <taxon>organismal metagenomes</taxon>
    </lineage>
</organism>
<proteinExistence type="predicted"/>
<accession>A0A6C0K1I0</accession>
<name>A0A6C0K1I0_9ZZZZ</name>